<dbReference type="InterPro" id="IPR015943">
    <property type="entry name" value="WD40/YVTN_repeat-like_dom_sf"/>
</dbReference>
<keyword evidence="3" id="KW-1185">Reference proteome</keyword>
<feature type="region of interest" description="Disordered" evidence="1">
    <location>
        <begin position="60"/>
        <end position="90"/>
    </location>
</feature>
<evidence type="ECO:0008006" key="4">
    <source>
        <dbReference type="Google" id="ProtNLM"/>
    </source>
</evidence>
<dbReference type="Gene3D" id="2.130.10.10">
    <property type="entry name" value="YVTN repeat-like/Quinoprotein amine dehydrogenase"/>
    <property type="match status" value="1"/>
</dbReference>
<feature type="compositionally biased region" description="Acidic residues" evidence="1">
    <location>
        <begin position="231"/>
        <end position="245"/>
    </location>
</feature>
<feature type="compositionally biased region" description="Polar residues" evidence="1">
    <location>
        <begin position="637"/>
        <end position="647"/>
    </location>
</feature>
<name>A0ABR4A3B6_9LECA</name>
<feature type="region of interest" description="Disordered" evidence="1">
    <location>
        <begin position="443"/>
        <end position="463"/>
    </location>
</feature>
<sequence>MKPNVRSIDGLLQICYDLPHRVHTAKAYPLTSPNGSTIIVYGHEHGIRLIWEGGRPFKRLPEDAQRKPKPNGSNRDTVISLDSGDEEPVGKAEPFQVMPLFESEEEEYDSSEPYQTIIQTLELPLGVEVLHLAFPHLPADRKRARLDTWPKLMSEKLICAFTCSDFTVRVLTVPLIPPSPRSKATPEVRNVASNLSAERSFFGEHIVTLMGSKSHQSLPKGVSISITERVPEDDDEEGDDVEMEDDGSRGTKSALSRSASRSRSRSRVAQDQGYDLIVASHSADLSGLLLVYRIPFEAGGSGMSTEQHGPWRTQYLASPAVSVEFNSAQHPASRHSRLLVAEAKGVVRIFDCLPQSKTEQGSWLLSLHTPLESSQDSMPRRKAILDARWVLEGKSILVLLADSKYGIWDIENAGPKAADTATIPPALTAFAVEGRVGDSIKPKPFLKSSSTKNETKSKLAPMTPSTRKIRQEALFAGPAAQSGGPTLGGLYVSPTQDTPSGRPADDAILLWYGTTIMIIPSLFTHWQNYVHKAGNLFGTGAKGEPKLISNIQLCGESCNEAGMLPVLKGPGKNPSDQAEILVTGEHRLLIVTSPPVKPPQAAEPTSPPLSSSADQQLLAKGELDVHGMDRILAGMSNGHTPARNSCRSYGKGKNLLLS</sequence>
<proteinExistence type="predicted"/>
<dbReference type="Proteomes" id="UP001590950">
    <property type="component" value="Unassembled WGS sequence"/>
</dbReference>
<dbReference type="EMBL" id="JBEFKJ010000025">
    <property type="protein sequence ID" value="KAL2039543.1"/>
    <property type="molecule type" value="Genomic_DNA"/>
</dbReference>
<accession>A0ABR4A3B6</accession>
<evidence type="ECO:0000313" key="2">
    <source>
        <dbReference type="EMBL" id="KAL2039543.1"/>
    </source>
</evidence>
<reference evidence="2 3" key="1">
    <citation type="submission" date="2024-09" db="EMBL/GenBank/DDBJ databases">
        <title>Rethinking Asexuality: The Enigmatic Case of Functional Sexual Genes in Lepraria (Stereocaulaceae).</title>
        <authorList>
            <person name="Doellman M."/>
            <person name="Sun Y."/>
            <person name="Barcenas-Pena A."/>
            <person name="Lumbsch H.T."/>
            <person name="Grewe F."/>
        </authorList>
    </citation>
    <scope>NUCLEOTIDE SEQUENCE [LARGE SCALE GENOMIC DNA]</scope>
    <source>
        <strain evidence="2 3">Mercado 3170</strain>
    </source>
</reference>
<protein>
    <recommendedName>
        <fullName evidence="4">Nucleoporin NUP37</fullName>
    </recommendedName>
</protein>
<feature type="region of interest" description="Disordered" evidence="1">
    <location>
        <begin position="215"/>
        <end position="266"/>
    </location>
</feature>
<gene>
    <name evidence="2" type="ORF">N7G274_007815</name>
</gene>
<feature type="region of interest" description="Disordered" evidence="1">
    <location>
        <begin position="594"/>
        <end position="615"/>
    </location>
</feature>
<evidence type="ECO:0000313" key="3">
    <source>
        <dbReference type="Proteomes" id="UP001590950"/>
    </source>
</evidence>
<feature type="region of interest" description="Disordered" evidence="1">
    <location>
        <begin position="634"/>
        <end position="658"/>
    </location>
</feature>
<comment type="caution">
    <text evidence="2">The sequence shown here is derived from an EMBL/GenBank/DDBJ whole genome shotgun (WGS) entry which is preliminary data.</text>
</comment>
<organism evidence="2 3">
    <name type="scientific">Stereocaulon virgatum</name>
    <dbReference type="NCBI Taxonomy" id="373712"/>
    <lineage>
        <taxon>Eukaryota</taxon>
        <taxon>Fungi</taxon>
        <taxon>Dikarya</taxon>
        <taxon>Ascomycota</taxon>
        <taxon>Pezizomycotina</taxon>
        <taxon>Lecanoromycetes</taxon>
        <taxon>OSLEUM clade</taxon>
        <taxon>Lecanoromycetidae</taxon>
        <taxon>Lecanorales</taxon>
        <taxon>Lecanorineae</taxon>
        <taxon>Stereocaulaceae</taxon>
        <taxon>Stereocaulon</taxon>
    </lineage>
</organism>
<evidence type="ECO:0000256" key="1">
    <source>
        <dbReference type="SAM" id="MobiDB-lite"/>
    </source>
</evidence>